<evidence type="ECO:0000313" key="10">
    <source>
        <dbReference type="EMBL" id="MBM3275194.1"/>
    </source>
</evidence>
<organism evidence="10 11">
    <name type="scientific">Candidatus Tanganyikabacteria bacterium</name>
    <dbReference type="NCBI Taxonomy" id="2961651"/>
    <lineage>
        <taxon>Bacteria</taxon>
        <taxon>Bacillati</taxon>
        <taxon>Candidatus Sericytochromatia</taxon>
        <taxon>Candidatus Tanganyikabacteria</taxon>
    </lineage>
</organism>
<evidence type="ECO:0000256" key="1">
    <source>
        <dbReference type="ARBA" id="ARBA00022553"/>
    </source>
</evidence>
<proteinExistence type="predicted"/>
<evidence type="ECO:0000313" key="11">
    <source>
        <dbReference type="Proteomes" id="UP000703893"/>
    </source>
</evidence>
<evidence type="ECO:0000256" key="3">
    <source>
        <dbReference type="ARBA" id="ARBA00023015"/>
    </source>
</evidence>
<dbReference type="AlphaFoldDB" id="A0A938BNH1"/>
<dbReference type="PROSITE" id="PS50110">
    <property type="entry name" value="RESPONSE_REGULATORY"/>
    <property type="match status" value="1"/>
</dbReference>
<reference evidence="10 11" key="1">
    <citation type="submission" date="2019-03" db="EMBL/GenBank/DDBJ databases">
        <title>Lake Tanganyika Metagenome-Assembled Genomes (MAGs).</title>
        <authorList>
            <person name="Tran P."/>
        </authorList>
    </citation>
    <scope>NUCLEOTIDE SEQUENCE [LARGE SCALE GENOMIC DNA]</scope>
    <source>
        <strain evidence="10">K_DeepCast_65m_m2_236</strain>
    </source>
</reference>
<feature type="domain" description="Response regulatory" evidence="8">
    <location>
        <begin position="3"/>
        <end position="122"/>
    </location>
</feature>
<evidence type="ECO:0000256" key="5">
    <source>
        <dbReference type="ARBA" id="ARBA00023163"/>
    </source>
</evidence>
<dbReference type="InterPro" id="IPR036388">
    <property type="entry name" value="WH-like_DNA-bd_sf"/>
</dbReference>
<feature type="non-terminal residue" evidence="10">
    <location>
        <position position="223"/>
    </location>
</feature>
<dbReference type="InterPro" id="IPR011006">
    <property type="entry name" value="CheY-like_superfamily"/>
</dbReference>
<keyword evidence="3" id="KW-0805">Transcription regulation</keyword>
<dbReference type="SUPFAM" id="SSF52172">
    <property type="entry name" value="CheY-like"/>
    <property type="match status" value="1"/>
</dbReference>
<dbReference type="Gene3D" id="3.40.50.2300">
    <property type="match status" value="1"/>
</dbReference>
<keyword evidence="2" id="KW-0902">Two-component regulatory system</keyword>
<dbReference type="GO" id="GO:0000156">
    <property type="term" value="F:phosphorelay response regulator activity"/>
    <property type="evidence" value="ECO:0007669"/>
    <property type="project" value="TreeGrafter"/>
</dbReference>
<dbReference type="InterPro" id="IPR039420">
    <property type="entry name" value="WalR-like"/>
</dbReference>
<keyword evidence="1 6" id="KW-0597">Phosphoprotein</keyword>
<dbReference type="GO" id="GO:0032993">
    <property type="term" value="C:protein-DNA complex"/>
    <property type="evidence" value="ECO:0007669"/>
    <property type="project" value="TreeGrafter"/>
</dbReference>
<feature type="domain" description="OmpR/PhoB-type" evidence="9">
    <location>
        <begin position="131"/>
        <end position="223"/>
    </location>
</feature>
<accession>A0A938BNH1</accession>
<dbReference type="InterPro" id="IPR001789">
    <property type="entry name" value="Sig_transdc_resp-reg_receiver"/>
</dbReference>
<feature type="DNA-binding region" description="OmpR/PhoB-type" evidence="7">
    <location>
        <begin position="131"/>
        <end position="223"/>
    </location>
</feature>
<evidence type="ECO:0000259" key="9">
    <source>
        <dbReference type="PROSITE" id="PS51755"/>
    </source>
</evidence>
<comment type="caution">
    <text evidence="10">The sequence shown here is derived from an EMBL/GenBank/DDBJ whole genome shotgun (WGS) entry which is preliminary data.</text>
</comment>
<dbReference type="InterPro" id="IPR001867">
    <property type="entry name" value="OmpR/PhoB-type_DNA-bd"/>
</dbReference>
<evidence type="ECO:0000256" key="4">
    <source>
        <dbReference type="ARBA" id="ARBA00023125"/>
    </source>
</evidence>
<dbReference type="PANTHER" id="PTHR48111:SF1">
    <property type="entry name" value="TWO-COMPONENT RESPONSE REGULATOR ORR33"/>
    <property type="match status" value="1"/>
</dbReference>
<keyword evidence="5" id="KW-0804">Transcription</keyword>
<dbReference type="Pfam" id="PF00486">
    <property type="entry name" value="Trans_reg_C"/>
    <property type="match status" value="1"/>
</dbReference>
<evidence type="ECO:0000256" key="2">
    <source>
        <dbReference type="ARBA" id="ARBA00023012"/>
    </source>
</evidence>
<dbReference type="SMART" id="SM00862">
    <property type="entry name" value="Trans_reg_C"/>
    <property type="match status" value="1"/>
</dbReference>
<keyword evidence="4 7" id="KW-0238">DNA-binding</keyword>
<dbReference type="Pfam" id="PF00072">
    <property type="entry name" value="Response_reg"/>
    <property type="match status" value="1"/>
</dbReference>
<dbReference type="Proteomes" id="UP000703893">
    <property type="component" value="Unassembled WGS sequence"/>
</dbReference>
<dbReference type="GO" id="GO:0000976">
    <property type="term" value="F:transcription cis-regulatory region binding"/>
    <property type="evidence" value="ECO:0007669"/>
    <property type="project" value="TreeGrafter"/>
</dbReference>
<gene>
    <name evidence="10" type="ORF">FJZ00_08565</name>
</gene>
<dbReference type="GO" id="GO:0006355">
    <property type="term" value="P:regulation of DNA-templated transcription"/>
    <property type="evidence" value="ECO:0007669"/>
    <property type="project" value="InterPro"/>
</dbReference>
<dbReference type="PROSITE" id="PS51755">
    <property type="entry name" value="OMPR_PHOB"/>
    <property type="match status" value="1"/>
</dbReference>
<dbReference type="SMART" id="SM00448">
    <property type="entry name" value="REC"/>
    <property type="match status" value="1"/>
</dbReference>
<feature type="modified residue" description="4-aspartylphosphate" evidence="6">
    <location>
        <position position="53"/>
    </location>
</feature>
<sequence length="223" mass="24718">MRRILVAEEDDGVRSLIGPIIAGIGDLDVESARSGTEALTRARVHVPQLIVCDSEAGDSADGRGSLVRMLRADGLLGRVPILVVSRFDDLQHKYAAFADGCDDYVVRPFDPLELQFRVKALLRRSTWAELPPCLELGDLKLDEGRYVVFEGAKEVALTPSEFAILRVLMYRPHQIVRVETLLTEALGYPSGTGNPQVIHTHIKNLRGKLELNPAKPERIMSNR</sequence>
<evidence type="ECO:0000256" key="6">
    <source>
        <dbReference type="PROSITE-ProRule" id="PRU00169"/>
    </source>
</evidence>
<dbReference type="Gene3D" id="1.10.10.10">
    <property type="entry name" value="Winged helix-like DNA-binding domain superfamily/Winged helix DNA-binding domain"/>
    <property type="match status" value="1"/>
</dbReference>
<dbReference type="CDD" id="cd00383">
    <property type="entry name" value="trans_reg_C"/>
    <property type="match status" value="1"/>
</dbReference>
<protein>
    <submittedName>
        <fullName evidence="10">Response regulator transcription factor</fullName>
    </submittedName>
</protein>
<evidence type="ECO:0000256" key="7">
    <source>
        <dbReference type="PROSITE-ProRule" id="PRU01091"/>
    </source>
</evidence>
<dbReference type="EMBL" id="VGJX01000481">
    <property type="protein sequence ID" value="MBM3275194.1"/>
    <property type="molecule type" value="Genomic_DNA"/>
</dbReference>
<name>A0A938BNH1_9BACT</name>
<dbReference type="GO" id="GO:0005829">
    <property type="term" value="C:cytosol"/>
    <property type="evidence" value="ECO:0007669"/>
    <property type="project" value="TreeGrafter"/>
</dbReference>
<dbReference type="PANTHER" id="PTHR48111">
    <property type="entry name" value="REGULATOR OF RPOS"/>
    <property type="match status" value="1"/>
</dbReference>
<evidence type="ECO:0000259" key="8">
    <source>
        <dbReference type="PROSITE" id="PS50110"/>
    </source>
</evidence>